<dbReference type="EMBL" id="CP084167">
    <property type="protein sequence ID" value="UJG43933.1"/>
    <property type="molecule type" value="Genomic_DNA"/>
</dbReference>
<proteinExistence type="inferred from homology"/>
<reference evidence="2" key="1">
    <citation type="journal article" date="2022" name="Nat. Microbiol.">
        <title>Unique mobile elements and scalable gene flow at the prokaryote-eukaryote boundary revealed by circularized Asgard archaea genomes.</title>
        <authorList>
            <person name="Wu F."/>
            <person name="Speth D.R."/>
            <person name="Philosof A."/>
            <person name="Cremiere A."/>
            <person name="Narayanan A."/>
            <person name="Barco R.A."/>
            <person name="Connon S.A."/>
            <person name="Amend J.P."/>
            <person name="Antoshechkin I.A."/>
            <person name="Orphan V.J."/>
        </authorList>
    </citation>
    <scope>NUCLEOTIDE SEQUENCE</scope>
    <source>
        <strain evidence="2">PR6</strain>
    </source>
</reference>
<comment type="similarity">
    <text evidence="1">Belongs to the LOR family.</text>
</comment>
<dbReference type="InterPro" id="IPR025659">
    <property type="entry name" value="Tubby-like_C"/>
</dbReference>
<dbReference type="Proteomes" id="UP001200513">
    <property type="component" value="Chromosome"/>
</dbReference>
<organism evidence="2">
    <name type="scientific">Candidatus Heimdallarchaeum endolithica</name>
    <dbReference type="NCBI Taxonomy" id="2876572"/>
    <lineage>
        <taxon>Archaea</taxon>
        <taxon>Promethearchaeati</taxon>
        <taxon>Candidatus Heimdallarchaeota</taxon>
        <taxon>Candidatus Heimdallarchaeia (ex Rinke et al. 2021) (nom. nud.)</taxon>
        <taxon>Candidatus Heimdallarchaeales</taxon>
        <taxon>Candidatus Heimdallarchaeaceae</taxon>
        <taxon>Candidatus Heimdallarchaeum</taxon>
    </lineage>
</organism>
<dbReference type="SUPFAM" id="SSF54518">
    <property type="entry name" value="Tubby C-terminal domain-like"/>
    <property type="match status" value="1"/>
</dbReference>
<evidence type="ECO:0000256" key="1">
    <source>
        <dbReference type="ARBA" id="ARBA00005437"/>
    </source>
</evidence>
<evidence type="ECO:0000313" key="2">
    <source>
        <dbReference type="EMBL" id="UJG43933.1"/>
    </source>
</evidence>
<protein>
    <recommendedName>
        <fullName evidence="3">Tubby C-terminal domain-containing protein</fullName>
    </recommendedName>
</protein>
<dbReference type="InterPro" id="IPR007612">
    <property type="entry name" value="LOR"/>
</dbReference>
<accession>A0A9Y1FPR0</accession>
<dbReference type="Pfam" id="PF04525">
    <property type="entry name" value="LOR"/>
    <property type="match status" value="1"/>
</dbReference>
<evidence type="ECO:0008006" key="3">
    <source>
        <dbReference type="Google" id="ProtNLM"/>
    </source>
</evidence>
<dbReference type="Gene3D" id="2.40.160.200">
    <property type="entry name" value="LURP1-related"/>
    <property type="match status" value="1"/>
</dbReference>
<gene>
    <name evidence="2" type="ORF">K9W46_01815</name>
</gene>
<dbReference type="AlphaFoldDB" id="A0A9Y1FPR0"/>
<sequence>MSQEIKPMGFKVQQKILALVATYNIYDLATDQQIFKAKRKMFSWTPTIIIKDMAENEVAKIVSNFFFGNNWKIYAPNGTLIGEVKFPLIRFCGIKFDVMMADNTYTASDIFGYSFSAVDVNGNLGFKLDRKIFAIRDTYKVETYPPLEPVFALAAALAIDSKYFQGK</sequence>
<name>A0A9Y1FPR0_9ARCH</name>
<dbReference type="InterPro" id="IPR038595">
    <property type="entry name" value="LOR_sf"/>
</dbReference>